<evidence type="ECO:0000256" key="3">
    <source>
        <dbReference type="ARBA" id="ARBA00012814"/>
    </source>
</evidence>
<dbReference type="GO" id="GO:0000049">
    <property type="term" value="F:tRNA binding"/>
    <property type="evidence" value="ECO:0007669"/>
    <property type="project" value="InterPro"/>
</dbReference>
<evidence type="ECO:0000256" key="8">
    <source>
        <dbReference type="ARBA" id="ARBA00022946"/>
    </source>
</evidence>
<dbReference type="InterPro" id="IPR045864">
    <property type="entry name" value="aa-tRNA-synth_II/BPL/LPL"/>
</dbReference>
<dbReference type="Proteomes" id="UP001054902">
    <property type="component" value="Unassembled WGS sequence"/>
</dbReference>
<comment type="catalytic activity">
    <reaction evidence="12">
        <text>tRNA(Phe) + L-phenylalanine + ATP = L-phenylalanyl-tRNA(Phe) + AMP + diphosphate + H(+)</text>
        <dbReference type="Rhea" id="RHEA:19413"/>
        <dbReference type="Rhea" id="RHEA-COMP:9668"/>
        <dbReference type="Rhea" id="RHEA-COMP:9699"/>
        <dbReference type="ChEBI" id="CHEBI:15378"/>
        <dbReference type="ChEBI" id="CHEBI:30616"/>
        <dbReference type="ChEBI" id="CHEBI:33019"/>
        <dbReference type="ChEBI" id="CHEBI:58095"/>
        <dbReference type="ChEBI" id="CHEBI:78442"/>
        <dbReference type="ChEBI" id="CHEBI:78531"/>
        <dbReference type="ChEBI" id="CHEBI:456215"/>
        <dbReference type="EC" id="6.1.1.20"/>
    </reaction>
</comment>
<dbReference type="FunFam" id="3.30.930.10:FF:000083">
    <property type="entry name" value="Phenylalanine--tRNA ligase"/>
    <property type="match status" value="1"/>
</dbReference>
<dbReference type="EMBL" id="BLLK01000022">
    <property type="protein sequence ID" value="GFH46097.1"/>
    <property type="molecule type" value="Genomic_DNA"/>
</dbReference>
<dbReference type="SMART" id="SM00896">
    <property type="entry name" value="FDX-ACB"/>
    <property type="match status" value="1"/>
</dbReference>
<dbReference type="InterPro" id="IPR006195">
    <property type="entry name" value="aa-tRNA-synth_II"/>
</dbReference>
<evidence type="ECO:0000256" key="7">
    <source>
        <dbReference type="ARBA" id="ARBA00022917"/>
    </source>
</evidence>
<proteinExistence type="inferred from homology"/>
<dbReference type="GO" id="GO:0004826">
    <property type="term" value="F:phenylalanine-tRNA ligase activity"/>
    <property type="evidence" value="ECO:0007669"/>
    <property type="project" value="UniProtKB-EC"/>
</dbReference>
<evidence type="ECO:0000259" key="14">
    <source>
        <dbReference type="PROSITE" id="PS51447"/>
    </source>
</evidence>
<sequence length="451" mass="52013">MSFYARASAKGSLLRSSRRAFGLNKFESKRSFFSGMSSVSWNPTNNVSYEKSVGFIKRNGYQHISCKHMSSSSDVSTNTFRGYDLSSPESNLSQNIASRVGTNLHLQPKHPLNTIKTIIEDYWQSRNGFTIRDSMDPVVPTANNFDSLLIPPDHVSRSMSDTYYLDKETVLRTHTSAHQTTLLNEGHDRFLVTGDVYRRDEIDSSHYPIFHQMEGVRMFTDEDFEALGATTQEEQVKIVEEDLKKGLEGMARELFGDVEMRWVDAYFPFTEPSFELEIYFNDEWLEVLGCGVVHKDIVKAVGRGDQPGWAFGLGLERLAMVLFSIPDIRLFWTQDERFHRQFESGEIITFQPYSKYPPCFKDISFWTNKEEGAVSTFHENDMYEVVRDVAGDLVERVELIDEFTHPKTNRVSNCFRITYRSMDRSLTNEEIDKLQEQVRDDSIAKLGIELR</sequence>
<keyword evidence="10" id="KW-0030">Aminoacyl-tRNA synthetase</keyword>
<dbReference type="PROSITE" id="PS51447">
    <property type="entry name" value="FDX_ACB"/>
    <property type="match status" value="1"/>
</dbReference>
<dbReference type="EC" id="6.1.1.20" evidence="3"/>
<evidence type="ECO:0000256" key="6">
    <source>
        <dbReference type="ARBA" id="ARBA00022840"/>
    </source>
</evidence>
<reference evidence="15 16" key="1">
    <citation type="journal article" date="2021" name="Sci. Rep.">
        <title>The genome of the diatom Chaetoceros tenuissimus carries an ancient integrated fragment of an extant virus.</title>
        <authorList>
            <person name="Hongo Y."/>
            <person name="Kimura K."/>
            <person name="Takaki Y."/>
            <person name="Yoshida Y."/>
            <person name="Baba S."/>
            <person name="Kobayashi G."/>
            <person name="Nagasaki K."/>
            <person name="Hano T."/>
            <person name="Tomaru Y."/>
        </authorList>
    </citation>
    <scope>NUCLEOTIDE SEQUENCE [LARGE SCALE GENOMIC DNA]</scope>
    <source>
        <strain evidence="15 16">NIES-3715</strain>
    </source>
</reference>
<organism evidence="15 16">
    <name type="scientific">Chaetoceros tenuissimus</name>
    <dbReference type="NCBI Taxonomy" id="426638"/>
    <lineage>
        <taxon>Eukaryota</taxon>
        <taxon>Sar</taxon>
        <taxon>Stramenopiles</taxon>
        <taxon>Ochrophyta</taxon>
        <taxon>Bacillariophyta</taxon>
        <taxon>Coscinodiscophyceae</taxon>
        <taxon>Chaetocerotophycidae</taxon>
        <taxon>Chaetocerotales</taxon>
        <taxon>Chaetocerotaceae</taxon>
        <taxon>Chaetoceros</taxon>
    </lineage>
</organism>
<dbReference type="PANTHER" id="PTHR11538:SF41">
    <property type="entry name" value="PHENYLALANINE--TRNA LIGASE, MITOCHONDRIAL"/>
    <property type="match status" value="1"/>
</dbReference>
<dbReference type="InterPro" id="IPR036690">
    <property type="entry name" value="Fdx_antiC-bd_sf"/>
</dbReference>
<comment type="subcellular location">
    <subcellularLocation>
        <location evidence="1">Mitochondrion matrix</location>
    </subcellularLocation>
</comment>
<evidence type="ECO:0000256" key="1">
    <source>
        <dbReference type="ARBA" id="ARBA00004305"/>
    </source>
</evidence>
<gene>
    <name evidence="15" type="ORF">CTEN210_02571</name>
</gene>
<evidence type="ECO:0000313" key="15">
    <source>
        <dbReference type="EMBL" id="GFH46097.1"/>
    </source>
</evidence>
<evidence type="ECO:0000256" key="10">
    <source>
        <dbReference type="ARBA" id="ARBA00023146"/>
    </source>
</evidence>
<dbReference type="SUPFAM" id="SSF54991">
    <property type="entry name" value="Anticodon-binding domain of PheRS"/>
    <property type="match status" value="1"/>
</dbReference>
<dbReference type="SUPFAM" id="SSF55681">
    <property type="entry name" value="Class II aaRS and biotin synthetases"/>
    <property type="match status" value="1"/>
</dbReference>
<evidence type="ECO:0000256" key="11">
    <source>
        <dbReference type="ARBA" id="ARBA00031194"/>
    </source>
</evidence>
<keyword evidence="16" id="KW-1185">Reference proteome</keyword>
<evidence type="ECO:0000259" key="13">
    <source>
        <dbReference type="PROSITE" id="PS50862"/>
    </source>
</evidence>
<comment type="similarity">
    <text evidence="2">Belongs to the class-II aminoacyl-tRNA synthetase family.</text>
</comment>
<evidence type="ECO:0000256" key="9">
    <source>
        <dbReference type="ARBA" id="ARBA00023128"/>
    </source>
</evidence>
<dbReference type="GO" id="GO:0005759">
    <property type="term" value="C:mitochondrial matrix"/>
    <property type="evidence" value="ECO:0007669"/>
    <property type="project" value="UniProtKB-SubCell"/>
</dbReference>
<dbReference type="Gene3D" id="3.30.930.10">
    <property type="entry name" value="Bira Bifunctional Protein, Domain 2"/>
    <property type="match status" value="2"/>
</dbReference>
<dbReference type="GO" id="GO:0006432">
    <property type="term" value="P:phenylalanyl-tRNA aminoacylation"/>
    <property type="evidence" value="ECO:0007669"/>
    <property type="project" value="InterPro"/>
</dbReference>
<dbReference type="Gene3D" id="3.30.70.380">
    <property type="entry name" value="Ferrodoxin-fold anticodon-binding domain"/>
    <property type="match status" value="1"/>
</dbReference>
<keyword evidence="7" id="KW-0648">Protein biosynthesis</keyword>
<keyword evidence="6" id="KW-0067">ATP-binding</keyword>
<dbReference type="CDD" id="cd00496">
    <property type="entry name" value="PheRS_alpha_core"/>
    <property type="match status" value="1"/>
</dbReference>
<name>A0AAD3H0G8_9STRA</name>
<dbReference type="Pfam" id="PF03147">
    <property type="entry name" value="FDX-ACB"/>
    <property type="match status" value="1"/>
</dbReference>
<keyword evidence="5" id="KW-0547">Nucleotide-binding</keyword>
<dbReference type="Pfam" id="PF01409">
    <property type="entry name" value="tRNA-synt_2d"/>
    <property type="match status" value="1"/>
</dbReference>
<dbReference type="InterPro" id="IPR004530">
    <property type="entry name" value="Phe-tRNA-synth_IIc_mito"/>
</dbReference>
<evidence type="ECO:0000256" key="5">
    <source>
        <dbReference type="ARBA" id="ARBA00022741"/>
    </source>
</evidence>
<dbReference type="InterPro" id="IPR002319">
    <property type="entry name" value="Phenylalanyl-tRNA_Synthase"/>
</dbReference>
<dbReference type="AlphaFoldDB" id="A0AAD3H0G8"/>
<feature type="domain" description="FDX-ACB" evidence="14">
    <location>
        <begin position="354"/>
        <end position="451"/>
    </location>
</feature>
<dbReference type="InterPro" id="IPR005121">
    <property type="entry name" value="Fdx_antiC-bd"/>
</dbReference>
<evidence type="ECO:0000256" key="12">
    <source>
        <dbReference type="ARBA" id="ARBA00049255"/>
    </source>
</evidence>
<dbReference type="FunFam" id="3.30.70.380:FF:000002">
    <property type="entry name" value="phenylalanine--tRNA ligase, mitochondrial"/>
    <property type="match status" value="1"/>
</dbReference>
<evidence type="ECO:0000256" key="4">
    <source>
        <dbReference type="ARBA" id="ARBA00022598"/>
    </source>
</evidence>
<dbReference type="GO" id="GO:0005524">
    <property type="term" value="F:ATP binding"/>
    <property type="evidence" value="ECO:0007669"/>
    <property type="project" value="UniProtKB-KW"/>
</dbReference>
<dbReference type="NCBIfam" id="TIGR00469">
    <property type="entry name" value="pheS_mito"/>
    <property type="match status" value="1"/>
</dbReference>
<dbReference type="PROSITE" id="PS50862">
    <property type="entry name" value="AA_TRNA_LIGASE_II"/>
    <property type="match status" value="1"/>
</dbReference>
<evidence type="ECO:0000313" key="16">
    <source>
        <dbReference type="Proteomes" id="UP001054902"/>
    </source>
</evidence>
<keyword evidence="4" id="KW-0436">Ligase</keyword>
<protein>
    <recommendedName>
        <fullName evidence="3">phenylalanine--tRNA ligase</fullName>
        <ecNumber evidence="3">6.1.1.20</ecNumber>
    </recommendedName>
    <alternativeName>
        <fullName evidence="11">Phenylalanyl-tRNA synthetase</fullName>
    </alternativeName>
</protein>
<evidence type="ECO:0000256" key="2">
    <source>
        <dbReference type="ARBA" id="ARBA00008226"/>
    </source>
</evidence>
<keyword evidence="8" id="KW-0809">Transit peptide</keyword>
<keyword evidence="9" id="KW-0496">Mitochondrion</keyword>
<feature type="domain" description="Aminoacyl-transfer RNA synthetases class-II family profile" evidence="13">
    <location>
        <begin position="113"/>
        <end position="352"/>
    </location>
</feature>
<comment type="caution">
    <text evidence="15">The sequence shown here is derived from an EMBL/GenBank/DDBJ whole genome shotgun (WGS) entry which is preliminary data.</text>
</comment>
<dbReference type="PANTHER" id="PTHR11538">
    <property type="entry name" value="PHENYLALANYL-TRNA SYNTHETASE"/>
    <property type="match status" value="1"/>
</dbReference>
<accession>A0AAD3H0G8</accession>